<organism evidence="1 2">
    <name type="scientific">Rousettus aegyptiacus</name>
    <name type="common">Egyptian fruit bat</name>
    <name type="synonym">Pteropus aegyptiacus</name>
    <dbReference type="NCBI Taxonomy" id="9407"/>
    <lineage>
        <taxon>Eukaryota</taxon>
        <taxon>Metazoa</taxon>
        <taxon>Chordata</taxon>
        <taxon>Craniata</taxon>
        <taxon>Vertebrata</taxon>
        <taxon>Euteleostomi</taxon>
        <taxon>Mammalia</taxon>
        <taxon>Eutheria</taxon>
        <taxon>Laurasiatheria</taxon>
        <taxon>Chiroptera</taxon>
        <taxon>Yinpterochiroptera</taxon>
        <taxon>Pteropodoidea</taxon>
        <taxon>Pteropodidae</taxon>
        <taxon>Rousettinae</taxon>
        <taxon>Rousettus</taxon>
    </lineage>
</organism>
<dbReference type="Proteomes" id="UP000593571">
    <property type="component" value="Unassembled WGS sequence"/>
</dbReference>
<dbReference type="AlphaFoldDB" id="A0A7J8JN93"/>
<accession>A0A7J8JN93</accession>
<keyword evidence="2" id="KW-1185">Reference proteome</keyword>
<evidence type="ECO:0000313" key="2">
    <source>
        <dbReference type="Proteomes" id="UP000593571"/>
    </source>
</evidence>
<protein>
    <submittedName>
        <fullName evidence="1">Sp5 transcription factor</fullName>
    </submittedName>
</protein>
<name>A0A7J8JN93_ROUAE</name>
<dbReference type="EMBL" id="JACASE010000002">
    <property type="protein sequence ID" value="KAF6497920.1"/>
    <property type="molecule type" value="Genomic_DNA"/>
</dbReference>
<reference evidence="1 2" key="1">
    <citation type="journal article" date="2020" name="Nature">
        <title>Six reference-quality genomes reveal evolution of bat adaptations.</title>
        <authorList>
            <person name="Jebb D."/>
            <person name="Huang Z."/>
            <person name="Pippel M."/>
            <person name="Hughes G.M."/>
            <person name="Lavrichenko K."/>
            <person name="Devanna P."/>
            <person name="Winkler S."/>
            <person name="Jermiin L.S."/>
            <person name="Skirmuntt E.C."/>
            <person name="Katzourakis A."/>
            <person name="Burkitt-Gray L."/>
            <person name="Ray D.A."/>
            <person name="Sullivan K.A.M."/>
            <person name="Roscito J.G."/>
            <person name="Kirilenko B.M."/>
            <person name="Davalos L.M."/>
            <person name="Corthals A.P."/>
            <person name="Power M.L."/>
            <person name="Jones G."/>
            <person name="Ransome R.D."/>
            <person name="Dechmann D.K.N."/>
            <person name="Locatelli A.G."/>
            <person name="Puechmaille S.J."/>
            <person name="Fedrigo O."/>
            <person name="Jarvis E.D."/>
            <person name="Hiller M."/>
            <person name="Vernes S.C."/>
            <person name="Myers E.W."/>
            <person name="Teeling E.C."/>
        </authorList>
    </citation>
    <scope>NUCLEOTIDE SEQUENCE [LARGE SCALE GENOMIC DNA]</scope>
    <source>
        <strain evidence="1">MRouAeg1</strain>
        <tissue evidence="1">Muscle</tissue>
    </source>
</reference>
<evidence type="ECO:0000313" key="1">
    <source>
        <dbReference type="EMBL" id="KAF6497920.1"/>
    </source>
</evidence>
<comment type="caution">
    <text evidence="1">The sequence shown here is derived from an EMBL/GenBank/DDBJ whole genome shotgun (WGS) entry which is preliminary data.</text>
</comment>
<gene>
    <name evidence="1" type="ORF">HJG63_018283</name>
</gene>
<proteinExistence type="predicted"/>
<sequence length="116" mass="12452">MAAVAVLRNDSLQAFLQVRLGSEGTRERWEGSCLDLSWYSVHPESPGEFRSVDAARVRPTGAHTNFTPNLAVKSVAFAGGTCGSRSGSGVGVWLRTRPEFTLLGLPTDFGLERAGE</sequence>